<dbReference type="InterPro" id="IPR043322">
    <property type="entry name" value="CtBP"/>
</dbReference>
<dbReference type="PROSITE" id="PS00670">
    <property type="entry name" value="D_2_HYDROXYACID_DH_2"/>
    <property type="match status" value="1"/>
</dbReference>
<dbReference type="Pfam" id="PF02826">
    <property type="entry name" value="2-Hacid_dh_C"/>
    <property type="match status" value="1"/>
</dbReference>
<protein>
    <submittedName>
        <fullName evidence="7">C-terminal binding protein</fullName>
    </submittedName>
</protein>
<dbReference type="PROSITE" id="PS00671">
    <property type="entry name" value="D_2_HYDROXYACID_DH_3"/>
    <property type="match status" value="1"/>
</dbReference>
<dbReference type="PANTHER" id="PTHR43761:SF1">
    <property type="entry name" value="D-ISOMER SPECIFIC 2-HYDROXYACID DEHYDROGENASE CATALYTIC DOMAIN-CONTAINING PROTEIN-RELATED"/>
    <property type="match status" value="1"/>
</dbReference>
<dbReference type="InterPro" id="IPR036291">
    <property type="entry name" value="NAD(P)-bd_dom_sf"/>
</dbReference>
<dbReference type="Gene3D" id="3.40.50.720">
    <property type="entry name" value="NAD(P)-binding Rossmann-like Domain"/>
    <property type="match status" value="2"/>
</dbReference>
<gene>
    <name evidence="7" type="ORF">ACFFIA_30735</name>
</gene>
<dbReference type="InterPro" id="IPR029753">
    <property type="entry name" value="D-isomer_DH_CS"/>
</dbReference>
<keyword evidence="2 4" id="KW-0560">Oxidoreductase</keyword>
<dbReference type="PANTHER" id="PTHR43761">
    <property type="entry name" value="D-ISOMER SPECIFIC 2-HYDROXYACID DEHYDROGENASE FAMILY PROTEIN (AFU_ORTHOLOGUE AFUA_1G13630)"/>
    <property type="match status" value="1"/>
</dbReference>
<organism evidence="7 8">
    <name type="scientific">Phytohabitans kaempferiae</name>
    <dbReference type="NCBI Taxonomy" id="1620943"/>
    <lineage>
        <taxon>Bacteria</taxon>
        <taxon>Bacillati</taxon>
        <taxon>Actinomycetota</taxon>
        <taxon>Actinomycetes</taxon>
        <taxon>Micromonosporales</taxon>
        <taxon>Micromonosporaceae</taxon>
    </lineage>
</organism>
<dbReference type="SUPFAM" id="SSF52283">
    <property type="entry name" value="Formate/glycerate dehydrogenase catalytic domain-like"/>
    <property type="match status" value="1"/>
</dbReference>
<dbReference type="InterPro" id="IPR006140">
    <property type="entry name" value="D-isomer_DH_NAD-bd"/>
</dbReference>
<dbReference type="InterPro" id="IPR006139">
    <property type="entry name" value="D-isomer_2_OHA_DH_cat_dom"/>
</dbReference>
<dbReference type="InterPro" id="IPR050418">
    <property type="entry name" value="D-iso_2-hydroxyacid_DH_PdxB"/>
</dbReference>
<evidence type="ECO:0000259" key="6">
    <source>
        <dbReference type="Pfam" id="PF02826"/>
    </source>
</evidence>
<evidence type="ECO:0000259" key="5">
    <source>
        <dbReference type="Pfam" id="PF00389"/>
    </source>
</evidence>
<accession>A0ABV6MC75</accession>
<evidence type="ECO:0000256" key="4">
    <source>
        <dbReference type="RuleBase" id="RU003719"/>
    </source>
</evidence>
<evidence type="ECO:0000256" key="3">
    <source>
        <dbReference type="ARBA" id="ARBA00023027"/>
    </source>
</evidence>
<dbReference type="EMBL" id="JBHLUH010000064">
    <property type="protein sequence ID" value="MFC0532037.1"/>
    <property type="molecule type" value="Genomic_DNA"/>
</dbReference>
<evidence type="ECO:0000313" key="8">
    <source>
        <dbReference type="Proteomes" id="UP001589867"/>
    </source>
</evidence>
<evidence type="ECO:0000313" key="7">
    <source>
        <dbReference type="EMBL" id="MFC0532037.1"/>
    </source>
</evidence>
<keyword evidence="8" id="KW-1185">Reference proteome</keyword>
<comment type="caution">
    <text evidence="7">The sequence shown here is derived from an EMBL/GenBank/DDBJ whole genome shotgun (WGS) entry which is preliminary data.</text>
</comment>
<proteinExistence type="inferred from homology"/>
<name>A0ABV6MC75_9ACTN</name>
<evidence type="ECO:0000256" key="1">
    <source>
        <dbReference type="ARBA" id="ARBA00005854"/>
    </source>
</evidence>
<dbReference type="CDD" id="cd05299">
    <property type="entry name" value="CtBP_dh"/>
    <property type="match status" value="1"/>
</dbReference>
<dbReference type="Proteomes" id="UP001589867">
    <property type="component" value="Unassembled WGS sequence"/>
</dbReference>
<feature type="domain" description="D-isomer specific 2-hydroxyacid dehydrogenase catalytic" evidence="5">
    <location>
        <begin position="28"/>
        <end position="315"/>
    </location>
</feature>
<reference evidence="7 8" key="1">
    <citation type="submission" date="2024-09" db="EMBL/GenBank/DDBJ databases">
        <authorList>
            <person name="Sun Q."/>
            <person name="Mori K."/>
        </authorList>
    </citation>
    <scope>NUCLEOTIDE SEQUENCE [LARGE SCALE GENOMIC DNA]</scope>
    <source>
        <strain evidence="7 8">TBRC 3947</strain>
    </source>
</reference>
<sequence>MSNMRHVVVTDHPSDDVHQERAVAARFGVPITVNDCSTEAETVAATRGASALLVNLAPITAAVIEGLAPGASVIRYGIGYDNIDVTAARARGIRVANIPDYGAETVADHALALMLALVRRLPAYDAALRSGWWSGAGAFGPVRGLRRTTVGLIGTGRIGLAFAQRLRPLGVRIIAHDPYVSRLALSAHEIENLPFIDVIEAADVVSLHLPLTAQTHGLLGASELARMRAGALLINTSRGPLVDERALAEALQTGNLGGAGLDVFATEPLEPTSPLPELPNVILTPHIGYYSDESIDRLHELAAAELERALAGLQLVGQVA</sequence>
<feature type="domain" description="D-isomer specific 2-hydroxyacid dehydrogenase NAD-binding" evidence="6">
    <location>
        <begin position="111"/>
        <end position="288"/>
    </location>
</feature>
<keyword evidence="3" id="KW-0520">NAD</keyword>
<dbReference type="SUPFAM" id="SSF51735">
    <property type="entry name" value="NAD(P)-binding Rossmann-fold domains"/>
    <property type="match status" value="1"/>
</dbReference>
<comment type="similarity">
    <text evidence="1 4">Belongs to the D-isomer specific 2-hydroxyacid dehydrogenase family.</text>
</comment>
<evidence type="ECO:0000256" key="2">
    <source>
        <dbReference type="ARBA" id="ARBA00023002"/>
    </source>
</evidence>
<dbReference type="Pfam" id="PF00389">
    <property type="entry name" value="2-Hacid_dh"/>
    <property type="match status" value="1"/>
</dbReference>
<dbReference type="RefSeq" id="WP_377257503.1">
    <property type="nucleotide sequence ID" value="NZ_JBHLUH010000064.1"/>
</dbReference>